<dbReference type="PANTHER" id="PTHR11890:SF22">
    <property type="entry name" value="INTERLEUKIN-1 RECEPTOR ACCESSORY PROTEIN-LIKE 1"/>
    <property type="match status" value="1"/>
</dbReference>
<evidence type="ECO:0000313" key="19">
    <source>
        <dbReference type="Proteomes" id="UP000298787"/>
    </source>
</evidence>
<keyword evidence="4" id="KW-0812">Transmembrane</keyword>
<dbReference type="GO" id="GO:0016787">
    <property type="term" value="F:hydrolase activity"/>
    <property type="evidence" value="ECO:0007669"/>
    <property type="project" value="UniProtKB-KW"/>
</dbReference>
<gene>
    <name evidence="18" type="ORF">D9C73_000362</name>
</gene>
<reference evidence="18 19" key="1">
    <citation type="submission" date="2019-01" db="EMBL/GenBank/DDBJ databases">
        <title>Genome Assembly of Collichthys lucidus.</title>
        <authorList>
            <person name="Cai M."/>
            <person name="Xiao S."/>
        </authorList>
    </citation>
    <scope>NUCLEOTIDE SEQUENCE [LARGE SCALE GENOMIC DNA]</scope>
    <source>
        <strain evidence="18">JT15FE1705JMU</strain>
        <tissue evidence="18">Muscle</tissue>
    </source>
</reference>
<keyword evidence="12 18" id="KW-0675">Receptor</keyword>
<evidence type="ECO:0000256" key="15">
    <source>
        <dbReference type="ARBA" id="ARBA00046288"/>
    </source>
</evidence>
<evidence type="ECO:0000256" key="2">
    <source>
        <dbReference type="ARBA" id="ARBA00009752"/>
    </source>
</evidence>
<feature type="domain" description="Ig-like" evidence="17">
    <location>
        <begin position="31"/>
        <end position="126"/>
    </location>
</feature>
<evidence type="ECO:0000256" key="6">
    <source>
        <dbReference type="ARBA" id="ARBA00022737"/>
    </source>
</evidence>
<evidence type="ECO:0000256" key="11">
    <source>
        <dbReference type="ARBA" id="ARBA00023157"/>
    </source>
</evidence>
<dbReference type="InterPro" id="IPR013783">
    <property type="entry name" value="Ig-like_fold"/>
</dbReference>
<organism evidence="18 19">
    <name type="scientific">Collichthys lucidus</name>
    <name type="common">Big head croaker</name>
    <name type="synonym">Sciaena lucida</name>
    <dbReference type="NCBI Taxonomy" id="240159"/>
    <lineage>
        <taxon>Eukaryota</taxon>
        <taxon>Metazoa</taxon>
        <taxon>Chordata</taxon>
        <taxon>Craniata</taxon>
        <taxon>Vertebrata</taxon>
        <taxon>Euteleostomi</taxon>
        <taxon>Actinopterygii</taxon>
        <taxon>Neopterygii</taxon>
        <taxon>Teleostei</taxon>
        <taxon>Neoteleostei</taxon>
        <taxon>Acanthomorphata</taxon>
        <taxon>Eupercaria</taxon>
        <taxon>Sciaenidae</taxon>
        <taxon>Collichthys</taxon>
    </lineage>
</organism>
<keyword evidence="8" id="KW-1133">Transmembrane helix</keyword>
<evidence type="ECO:0000259" key="17">
    <source>
        <dbReference type="PROSITE" id="PS50835"/>
    </source>
</evidence>
<keyword evidence="11" id="KW-1015">Disulfide bond</keyword>
<dbReference type="SUPFAM" id="SSF48726">
    <property type="entry name" value="Immunoglobulin"/>
    <property type="match status" value="2"/>
</dbReference>
<dbReference type="Proteomes" id="UP000298787">
    <property type="component" value="Chromosome 1"/>
</dbReference>
<keyword evidence="6" id="KW-0677">Repeat</keyword>
<evidence type="ECO:0000256" key="4">
    <source>
        <dbReference type="ARBA" id="ARBA00022692"/>
    </source>
</evidence>
<comment type="function">
    <text evidence="16">May regulate secretion and presynaptic differentiation through inhibition of the activity of N-type voltage-gated calcium channel. During presynaptic differentiation may regulate both synaptic vesicle accumulation in axon terminals and subsequent axon terminal remodeling.</text>
</comment>
<keyword evidence="7" id="KW-0378">Hydrolase</keyword>
<dbReference type="Gene3D" id="2.60.40.10">
    <property type="entry name" value="Immunoglobulins"/>
    <property type="match status" value="2"/>
</dbReference>
<keyword evidence="5" id="KW-0732">Signal</keyword>
<comment type="subcellular location">
    <subcellularLocation>
        <location evidence="1">Cytoplasm</location>
    </subcellularLocation>
    <subcellularLocation>
        <location evidence="15">Endomembrane system</location>
        <topology evidence="15">Single-pass type I membrane protein</topology>
    </subcellularLocation>
</comment>
<dbReference type="EMBL" id="CM014078">
    <property type="protein sequence ID" value="TKS66306.1"/>
    <property type="molecule type" value="Genomic_DNA"/>
</dbReference>
<evidence type="ECO:0000256" key="7">
    <source>
        <dbReference type="ARBA" id="ARBA00022801"/>
    </source>
</evidence>
<evidence type="ECO:0000313" key="18">
    <source>
        <dbReference type="EMBL" id="TKS66306.1"/>
    </source>
</evidence>
<keyword evidence="9" id="KW-0520">NAD</keyword>
<protein>
    <submittedName>
        <fullName evidence="18">Interleukin-1 receptor accessory protein-like 1</fullName>
    </submittedName>
</protein>
<dbReference type="InterPro" id="IPR007110">
    <property type="entry name" value="Ig-like_dom"/>
</dbReference>
<dbReference type="InterPro" id="IPR015621">
    <property type="entry name" value="IL-1_rcpt_fam"/>
</dbReference>
<dbReference type="InterPro" id="IPR036179">
    <property type="entry name" value="Ig-like_dom_sf"/>
</dbReference>
<dbReference type="GO" id="GO:0005737">
    <property type="term" value="C:cytoplasm"/>
    <property type="evidence" value="ECO:0007669"/>
    <property type="project" value="UniProtKB-SubCell"/>
</dbReference>
<accession>A0A4U5TXB4</accession>
<sequence length="392" mass="44997">MNSDVQQLLIFSVEGCTDWSVDYLKYKVLLGEPVRIKCALFYGYIRANYTHAQSAGLSLMWYKSAGHGDFEEPISFDGTRMSKEEDAIWFRPAELDDVGYYSCVLRQMSEIPFPKHNHFGTTANFSSPPFLPPLRIPWTVNGRAPSQPDICNTTAISQTEIQEKTHNWPESGGGRLYQCCPEYLTGKRAHPWDLICTGVHLVEVVRDNLHIMSHLHPGLHENDTLLPNSTYCMKVSMSLTVAENDTDLCYNSKMRFFEKAELSKSKDITCQGIEDYIQPGVEPEIVWYKECKPKQWRQTIERRRDTLSIKEVREDDIGNYTCELQFGNFVVRRTTELSVTVSNQKPANDLFLGKDKIKINKHYHTGCLSRDHATVAGKLLCEHCRRESKSMY</sequence>
<dbReference type="GO" id="GO:0012505">
    <property type="term" value="C:endomembrane system"/>
    <property type="evidence" value="ECO:0007669"/>
    <property type="project" value="UniProtKB-SubCell"/>
</dbReference>
<dbReference type="GO" id="GO:0045920">
    <property type="term" value="P:negative regulation of exocytosis"/>
    <property type="evidence" value="ECO:0007669"/>
    <property type="project" value="TreeGrafter"/>
</dbReference>
<keyword evidence="3" id="KW-0963">Cytoplasm</keyword>
<dbReference type="InterPro" id="IPR003599">
    <property type="entry name" value="Ig_sub"/>
</dbReference>
<name>A0A4U5TXB4_COLLU</name>
<dbReference type="FunFam" id="2.60.40.10:FF:000188">
    <property type="entry name" value="Interleukin-1 receptor accessory protein-like 1"/>
    <property type="match status" value="1"/>
</dbReference>
<keyword evidence="13" id="KW-0325">Glycoprotein</keyword>
<keyword evidence="10" id="KW-0472">Membrane</keyword>
<dbReference type="PROSITE" id="PS50835">
    <property type="entry name" value="IG_LIKE"/>
    <property type="match status" value="2"/>
</dbReference>
<evidence type="ECO:0000256" key="3">
    <source>
        <dbReference type="ARBA" id="ARBA00022490"/>
    </source>
</evidence>
<evidence type="ECO:0000256" key="14">
    <source>
        <dbReference type="ARBA" id="ARBA00023319"/>
    </source>
</evidence>
<dbReference type="STRING" id="240159.A0A4U5TXB4"/>
<dbReference type="PANTHER" id="PTHR11890">
    <property type="entry name" value="INTERLEUKIN-1 RECEPTOR FAMILY MEMBER"/>
    <property type="match status" value="1"/>
</dbReference>
<evidence type="ECO:0000256" key="16">
    <source>
        <dbReference type="ARBA" id="ARBA00057129"/>
    </source>
</evidence>
<evidence type="ECO:0000256" key="10">
    <source>
        <dbReference type="ARBA" id="ARBA00023136"/>
    </source>
</evidence>
<keyword evidence="14" id="KW-0393">Immunoglobulin domain</keyword>
<evidence type="ECO:0000256" key="13">
    <source>
        <dbReference type="ARBA" id="ARBA00023180"/>
    </source>
</evidence>
<feature type="domain" description="Ig-like" evidence="17">
    <location>
        <begin position="227"/>
        <end position="338"/>
    </location>
</feature>
<evidence type="ECO:0000256" key="12">
    <source>
        <dbReference type="ARBA" id="ARBA00023170"/>
    </source>
</evidence>
<comment type="similarity">
    <text evidence="2">Belongs to the interleukin-1 receptor family.</text>
</comment>
<dbReference type="SMART" id="SM00409">
    <property type="entry name" value="IG"/>
    <property type="match status" value="2"/>
</dbReference>
<proteinExistence type="inferred from homology"/>
<keyword evidence="19" id="KW-1185">Reference proteome</keyword>
<dbReference type="AlphaFoldDB" id="A0A4U5TXB4"/>
<evidence type="ECO:0000256" key="1">
    <source>
        <dbReference type="ARBA" id="ARBA00004496"/>
    </source>
</evidence>
<dbReference type="FunFam" id="2.60.40.10:FF:000220">
    <property type="entry name" value="X-linked interleukin-1 receptor accessory protein-like 1"/>
    <property type="match status" value="1"/>
</dbReference>
<evidence type="ECO:0000256" key="8">
    <source>
        <dbReference type="ARBA" id="ARBA00022989"/>
    </source>
</evidence>
<evidence type="ECO:0000256" key="9">
    <source>
        <dbReference type="ARBA" id="ARBA00023027"/>
    </source>
</evidence>
<evidence type="ECO:0000256" key="5">
    <source>
        <dbReference type="ARBA" id="ARBA00022729"/>
    </source>
</evidence>